<evidence type="ECO:0000313" key="7">
    <source>
        <dbReference type="Proteomes" id="UP000001514"/>
    </source>
</evidence>
<evidence type="ECO:0000256" key="5">
    <source>
        <dbReference type="ARBA" id="ARBA00023180"/>
    </source>
</evidence>
<accession>D8SBF3</accession>
<organism evidence="7">
    <name type="scientific">Selaginella moellendorffii</name>
    <name type="common">Spikemoss</name>
    <dbReference type="NCBI Taxonomy" id="88036"/>
    <lineage>
        <taxon>Eukaryota</taxon>
        <taxon>Viridiplantae</taxon>
        <taxon>Streptophyta</taxon>
        <taxon>Embryophyta</taxon>
        <taxon>Tracheophyta</taxon>
        <taxon>Lycopodiopsida</taxon>
        <taxon>Selaginellales</taxon>
        <taxon>Selaginellaceae</taxon>
        <taxon>Selaginella</taxon>
    </lineage>
</organism>
<protein>
    <submittedName>
        <fullName evidence="6">Uncharacterized protein</fullName>
    </submittedName>
</protein>
<dbReference type="GO" id="GO:0006508">
    <property type="term" value="P:proteolysis"/>
    <property type="evidence" value="ECO:0007669"/>
    <property type="project" value="UniProtKB-KW"/>
</dbReference>
<dbReference type="InParanoid" id="D8SBF3"/>
<dbReference type="KEGG" id="smo:SELMODRAFT_420257"/>
<evidence type="ECO:0000256" key="2">
    <source>
        <dbReference type="ARBA" id="ARBA00022670"/>
    </source>
</evidence>
<proteinExistence type="inferred from homology"/>
<evidence type="ECO:0000313" key="6">
    <source>
        <dbReference type="EMBL" id="EFJ18380.1"/>
    </source>
</evidence>
<dbReference type="EMBL" id="GL377610">
    <property type="protein sequence ID" value="EFJ18380.1"/>
    <property type="molecule type" value="Genomic_DNA"/>
</dbReference>
<dbReference type="Gene3D" id="3.40.50.1820">
    <property type="entry name" value="alpha/beta hydrolase"/>
    <property type="match status" value="2"/>
</dbReference>
<dbReference type="eggNOG" id="KOG2182">
    <property type="taxonomic scope" value="Eukaryota"/>
</dbReference>
<name>D8SBF3_SELML</name>
<dbReference type="AlphaFoldDB" id="D8SBF3"/>
<dbReference type="PANTHER" id="PTHR11010:SF11">
    <property type="entry name" value="THYMUS-SPECIFIC SERINE PROTEASE"/>
    <property type="match status" value="1"/>
</dbReference>
<reference evidence="6 7" key="1">
    <citation type="journal article" date="2011" name="Science">
        <title>The Selaginella genome identifies genetic changes associated with the evolution of vascular plants.</title>
        <authorList>
            <person name="Banks J.A."/>
            <person name="Nishiyama T."/>
            <person name="Hasebe M."/>
            <person name="Bowman J.L."/>
            <person name="Gribskov M."/>
            <person name="dePamphilis C."/>
            <person name="Albert V.A."/>
            <person name="Aono N."/>
            <person name="Aoyama T."/>
            <person name="Ambrose B.A."/>
            <person name="Ashton N.W."/>
            <person name="Axtell M.J."/>
            <person name="Barker E."/>
            <person name="Barker M.S."/>
            <person name="Bennetzen J.L."/>
            <person name="Bonawitz N.D."/>
            <person name="Chapple C."/>
            <person name="Cheng C."/>
            <person name="Correa L.G."/>
            <person name="Dacre M."/>
            <person name="DeBarry J."/>
            <person name="Dreyer I."/>
            <person name="Elias M."/>
            <person name="Engstrom E.M."/>
            <person name="Estelle M."/>
            <person name="Feng L."/>
            <person name="Finet C."/>
            <person name="Floyd S.K."/>
            <person name="Frommer W.B."/>
            <person name="Fujita T."/>
            <person name="Gramzow L."/>
            <person name="Gutensohn M."/>
            <person name="Harholt J."/>
            <person name="Hattori M."/>
            <person name="Heyl A."/>
            <person name="Hirai T."/>
            <person name="Hiwatashi Y."/>
            <person name="Ishikawa M."/>
            <person name="Iwata M."/>
            <person name="Karol K.G."/>
            <person name="Koehler B."/>
            <person name="Kolukisaoglu U."/>
            <person name="Kubo M."/>
            <person name="Kurata T."/>
            <person name="Lalonde S."/>
            <person name="Li K."/>
            <person name="Li Y."/>
            <person name="Litt A."/>
            <person name="Lyons E."/>
            <person name="Manning G."/>
            <person name="Maruyama T."/>
            <person name="Michael T.P."/>
            <person name="Mikami K."/>
            <person name="Miyazaki S."/>
            <person name="Morinaga S."/>
            <person name="Murata T."/>
            <person name="Mueller-Roeber B."/>
            <person name="Nelson D.R."/>
            <person name="Obara M."/>
            <person name="Oguri Y."/>
            <person name="Olmstead R.G."/>
            <person name="Onodera N."/>
            <person name="Petersen B.L."/>
            <person name="Pils B."/>
            <person name="Prigge M."/>
            <person name="Rensing S.A."/>
            <person name="Riano-Pachon D.M."/>
            <person name="Roberts A.W."/>
            <person name="Sato Y."/>
            <person name="Scheller H.V."/>
            <person name="Schulz B."/>
            <person name="Schulz C."/>
            <person name="Shakirov E.V."/>
            <person name="Shibagaki N."/>
            <person name="Shinohara N."/>
            <person name="Shippen D.E."/>
            <person name="Soerensen I."/>
            <person name="Sotooka R."/>
            <person name="Sugimoto N."/>
            <person name="Sugita M."/>
            <person name="Sumikawa N."/>
            <person name="Tanurdzic M."/>
            <person name="Theissen G."/>
            <person name="Ulvskov P."/>
            <person name="Wakazuki S."/>
            <person name="Weng J.K."/>
            <person name="Willats W.W."/>
            <person name="Wipf D."/>
            <person name="Wolf P.G."/>
            <person name="Yang L."/>
            <person name="Zimmer A.D."/>
            <person name="Zhu Q."/>
            <person name="Mitros T."/>
            <person name="Hellsten U."/>
            <person name="Loque D."/>
            <person name="Otillar R."/>
            <person name="Salamov A."/>
            <person name="Schmutz J."/>
            <person name="Shapiro H."/>
            <person name="Lindquist E."/>
            <person name="Lucas S."/>
            <person name="Rokhsar D."/>
            <person name="Grigoriev I.V."/>
        </authorList>
    </citation>
    <scope>NUCLEOTIDE SEQUENCE [LARGE SCALE GENOMIC DNA]</scope>
</reference>
<gene>
    <name evidence="6" type="ORF">SELMODRAFT_420257</name>
</gene>
<evidence type="ECO:0000256" key="4">
    <source>
        <dbReference type="ARBA" id="ARBA00022801"/>
    </source>
</evidence>
<dbReference type="HOGENOM" id="CLU_543378_0_0_1"/>
<dbReference type="Gramene" id="EFJ18380">
    <property type="protein sequence ID" value="EFJ18380"/>
    <property type="gene ID" value="SELMODRAFT_420257"/>
</dbReference>
<dbReference type="InterPro" id="IPR008758">
    <property type="entry name" value="Peptidase_S28"/>
</dbReference>
<keyword evidence="7" id="KW-1185">Reference proteome</keyword>
<dbReference type="GO" id="GO:0008239">
    <property type="term" value="F:dipeptidyl-peptidase activity"/>
    <property type="evidence" value="ECO:0000318"/>
    <property type="project" value="GO_Central"/>
</dbReference>
<keyword evidence="2" id="KW-0645">Protease</keyword>
<dbReference type="Pfam" id="PF05577">
    <property type="entry name" value="Peptidase_S28"/>
    <property type="match status" value="2"/>
</dbReference>
<dbReference type="InterPro" id="IPR042269">
    <property type="entry name" value="Ser_carbopepase_S28_SKS"/>
</dbReference>
<keyword evidence="3" id="KW-0732">Signal</keyword>
<keyword evidence="4" id="KW-0378">Hydrolase</keyword>
<dbReference type="GO" id="GO:0070008">
    <property type="term" value="F:serine-type exopeptidase activity"/>
    <property type="evidence" value="ECO:0007669"/>
    <property type="project" value="InterPro"/>
</dbReference>
<dbReference type="InterPro" id="IPR029058">
    <property type="entry name" value="AB_hydrolase_fold"/>
</dbReference>
<dbReference type="Gene3D" id="1.20.120.980">
    <property type="entry name" value="Serine carboxypeptidase S28, SKS domain"/>
    <property type="match status" value="1"/>
</dbReference>
<dbReference type="Proteomes" id="UP000001514">
    <property type="component" value="Unassembled WGS sequence"/>
</dbReference>
<dbReference type="SUPFAM" id="SSF53474">
    <property type="entry name" value="alpha/beta-Hydrolases"/>
    <property type="match status" value="1"/>
</dbReference>
<dbReference type="PANTHER" id="PTHR11010">
    <property type="entry name" value="PROTEASE S28 PRO-X CARBOXYPEPTIDASE-RELATED"/>
    <property type="match status" value="1"/>
</dbReference>
<keyword evidence="5" id="KW-0325">Glycoprotein</keyword>
<evidence type="ECO:0000256" key="1">
    <source>
        <dbReference type="ARBA" id="ARBA00011079"/>
    </source>
</evidence>
<sequence>MDCCGSDYDEQIGVSAGPECKKELQEITKLAEEGLVANSAPVKSMFSEEKVQYGRSDNLCAPLLEAVQNKTDLLRAFANLLSLNRSSVELYDANELKRRAEANDIGAINSMSYAYQVCTELAAFHVSPANDSIRLDLSNSSTTVLNCFGHETFPDVKASKENYGGWDISDRWQLLVTLELQDDTRLQIFLRIREFEFLDYFQPQQGPIFLALCGESTCGGGYQRTAVGALAKSLGAAVVTIEHRYYGQSYPFQNFSYKNLNWASSVVEAVLEYSACDEQMGISVGPECKKALQEITKLAEEGLVTNPTAVKSVFFAQKLRDDDFLSLVADIAAGAIGMLCPPLLEAIQNKTDLLMAYARIGGVDSSSSDFYDAYELRRQAEANDISAKDTMSWNYQICTELAYFQVAPTNDSIRSSRINLQYYIDICAVLFGPNTFPDVTAANWNYGGRDIASSRIIFLNGSQDPWQHAPKTTFSPGGSPRCQELMKAHTYISLYMKEWFSS</sequence>
<evidence type="ECO:0000256" key="3">
    <source>
        <dbReference type="ARBA" id="ARBA00022729"/>
    </source>
</evidence>
<comment type="similarity">
    <text evidence="1">Belongs to the peptidase S28 family.</text>
</comment>